<name>V5IBU5_IXORI</name>
<evidence type="ECO:0000256" key="1">
    <source>
        <dbReference type="SAM" id="SignalP"/>
    </source>
</evidence>
<sequence>MFNTGRSFSMTEKQKIIAVLLVVFVHSRQITSAGEPIINGDFSNVPPKCEALAKDYIKTRITDLTEATLELRKCEFSYKRETPSGKKYTGTYALPEGFPCAFGSKCEWGVCKCSACP</sequence>
<organism evidence="2">
    <name type="scientific">Ixodes ricinus</name>
    <name type="common">Common tick</name>
    <name type="synonym">Acarus ricinus</name>
    <dbReference type="NCBI Taxonomy" id="34613"/>
    <lineage>
        <taxon>Eukaryota</taxon>
        <taxon>Metazoa</taxon>
        <taxon>Ecdysozoa</taxon>
        <taxon>Arthropoda</taxon>
        <taxon>Chelicerata</taxon>
        <taxon>Arachnida</taxon>
        <taxon>Acari</taxon>
        <taxon>Parasitiformes</taxon>
        <taxon>Ixodida</taxon>
        <taxon>Ixodoidea</taxon>
        <taxon>Ixodidae</taxon>
        <taxon>Ixodinae</taxon>
        <taxon>Ixodes</taxon>
    </lineage>
</organism>
<accession>V5IBU5</accession>
<evidence type="ECO:0000313" key="2">
    <source>
        <dbReference type="EMBL" id="JAB69641.1"/>
    </source>
</evidence>
<feature type="signal peptide" evidence="1">
    <location>
        <begin position="1"/>
        <end position="33"/>
    </location>
</feature>
<dbReference type="EMBL" id="GANP01014827">
    <property type="protein sequence ID" value="JAB69641.1"/>
    <property type="molecule type" value="mRNA"/>
</dbReference>
<reference evidence="2" key="1">
    <citation type="journal article" date="2015" name="Sci. Rep.">
        <title>Tissue- and time-dependent transcription in Ixodes ricinus salivary glands and midguts when blood feeding on the vertebrate host.</title>
        <authorList>
            <person name="Kotsyfakis M."/>
            <person name="Schwarz A."/>
            <person name="Erhart J."/>
            <person name="Ribeiro J.M."/>
        </authorList>
    </citation>
    <scope>NUCLEOTIDE SEQUENCE</scope>
    <source>
        <tissue evidence="2">Salivary gland and midgut</tissue>
    </source>
</reference>
<dbReference type="AlphaFoldDB" id="V5IBU5"/>
<protein>
    <submittedName>
        <fullName evidence="2">Putative 8</fullName>
    </submittedName>
</protein>
<keyword evidence="1" id="KW-0732">Signal</keyword>
<feature type="chain" id="PRO_5004736774" evidence="1">
    <location>
        <begin position="34"/>
        <end position="117"/>
    </location>
</feature>
<proteinExistence type="evidence at transcript level"/>